<evidence type="ECO:0000256" key="2">
    <source>
        <dbReference type="ARBA" id="ARBA00007379"/>
    </source>
</evidence>
<reference evidence="16 17" key="1">
    <citation type="journal article" date="2014" name="PLoS ONE">
        <title>Physiological and genomic features of a novel sulfur-oxidizing gammaproteobacterium belonging to a previously uncultivated symbiotic lineage isolated from a hydrothermal vent.</title>
        <authorList>
            <person name="Nunoura T."/>
            <person name="Takaki Y."/>
            <person name="Kazama H."/>
            <person name="Kakuta J."/>
            <person name="Shimamura S."/>
            <person name="Makita H."/>
            <person name="Hirai M."/>
            <person name="Miyazaki M."/>
            <person name="Takai K."/>
        </authorList>
    </citation>
    <scope>NUCLEOTIDE SEQUENCE [LARGE SCALE GENOMIC DNA]</scope>
    <source>
        <strain evidence="16 17">Hiromi1</strain>
    </source>
</reference>
<feature type="domain" description="FtsX extracellular" evidence="15">
    <location>
        <begin position="77"/>
        <end position="169"/>
    </location>
</feature>
<dbReference type="PIRSF" id="PIRSF003097">
    <property type="entry name" value="FtsX"/>
    <property type="match status" value="1"/>
</dbReference>
<evidence type="ECO:0000256" key="9">
    <source>
        <dbReference type="ARBA" id="ARBA00022989"/>
    </source>
</evidence>
<dbReference type="Pfam" id="PF18075">
    <property type="entry name" value="FtsX_ECD"/>
    <property type="match status" value="1"/>
</dbReference>
<evidence type="ECO:0000256" key="4">
    <source>
        <dbReference type="ARBA" id="ARBA00021907"/>
    </source>
</evidence>
<comment type="function">
    <text evidence="12">Part of the ABC transporter FtsEX involved in cellular division.</text>
</comment>
<protein>
    <recommendedName>
        <fullName evidence="4 12">Cell division protein FtsX</fullName>
    </recommendedName>
</protein>
<dbReference type="InterPro" id="IPR047590">
    <property type="entry name" value="FtsX_proteobact-type"/>
</dbReference>
<evidence type="ECO:0000256" key="5">
    <source>
        <dbReference type="ARBA" id="ARBA00022475"/>
    </source>
</evidence>
<dbReference type="RefSeq" id="WP_041068219.1">
    <property type="nucleotide sequence ID" value="NZ_AP012273.1"/>
</dbReference>
<name>A0A7U6GJX8_9GAMM</name>
<dbReference type="OrthoDB" id="9813411at2"/>
<evidence type="ECO:0000256" key="12">
    <source>
        <dbReference type="PIRNR" id="PIRNR003097"/>
    </source>
</evidence>
<feature type="transmembrane region" description="Helical" evidence="13">
    <location>
        <begin position="191"/>
        <end position="211"/>
    </location>
</feature>
<dbReference type="GO" id="GO:0032153">
    <property type="term" value="C:cell division site"/>
    <property type="evidence" value="ECO:0007669"/>
    <property type="project" value="TreeGrafter"/>
</dbReference>
<feature type="transmembrane region" description="Helical" evidence="13">
    <location>
        <begin position="40"/>
        <end position="62"/>
    </location>
</feature>
<feature type="transmembrane region" description="Helical" evidence="13">
    <location>
        <begin position="244"/>
        <end position="265"/>
    </location>
</feature>
<keyword evidence="6 12" id="KW-0997">Cell inner membrane</keyword>
<keyword evidence="8 13" id="KW-0812">Transmembrane</keyword>
<evidence type="ECO:0000259" key="14">
    <source>
        <dbReference type="Pfam" id="PF02687"/>
    </source>
</evidence>
<keyword evidence="10 12" id="KW-0472">Membrane</keyword>
<evidence type="ECO:0000256" key="6">
    <source>
        <dbReference type="ARBA" id="ARBA00022519"/>
    </source>
</evidence>
<evidence type="ECO:0000256" key="7">
    <source>
        <dbReference type="ARBA" id="ARBA00022618"/>
    </source>
</evidence>
<dbReference type="InterPro" id="IPR040690">
    <property type="entry name" value="FtsX_ECD"/>
</dbReference>
<dbReference type="Pfam" id="PF02687">
    <property type="entry name" value="FtsX"/>
    <property type="match status" value="1"/>
</dbReference>
<dbReference type="InterPro" id="IPR003838">
    <property type="entry name" value="ABC3_permease_C"/>
</dbReference>
<proteinExistence type="inferred from homology"/>
<evidence type="ECO:0000259" key="15">
    <source>
        <dbReference type="Pfam" id="PF18075"/>
    </source>
</evidence>
<dbReference type="AlphaFoldDB" id="A0A7U6GJX8"/>
<keyword evidence="11 12" id="KW-0131">Cell cycle</keyword>
<evidence type="ECO:0000256" key="3">
    <source>
        <dbReference type="ARBA" id="ARBA00011160"/>
    </source>
</evidence>
<dbReference type="PANTHER" id="PTHR47755">
    <property type="entry name" value="CELL DIVISION PROTEIN FTSX"/>
    <property type="match status" value="1"/>
</dbReference>
<keyword evidence="9 13" id="KW-1133">Transmembrane helix</keyword>
<dbReference type="InterPro" id="IPR004513">
    <property type="entry name" value="FtsX"/>
</dbReference>
<comment type="similarity">
    <text evidence="2 12">Belongs to the ABC-4 integral membrane protein family. FtsX subfamily.</text>
</comment>
<evidence type="ECO:0000256" key="11">
    <source>
        <dbReference type="ARBA" id="ARBA00023306"/>
    </source>
</evidence>
<sequence>MRKRRRKAAFNKHFSLSAWLARHAQVFLSSLGRLARRPLGSLMTLTVLGIAISLPLGLHLLVNNLQQLAGNWDGSASISLFLEDGISEEQAEALMDTLKTRPDIGAVQHITPEQAMAEFRQHSGFGDALDLLDSNPLPHVLLVQPANPDLHTQRIKPLLDHLKAQPGVELALADLQWVERFQGINRMLERIALLLALLLALAVLLIIGNTIRLEIQSRRDEIEIVKLVGGSNSFIRRPFLYEGFWYGLLGGLLATLLIWLASLALRGPAQHLADLYHSNFHLGGLDLHTAALVLGMSVLLGIAGAWTAVSQHLRDIEPSD</sequence>
<evidence type="ECO:0000256" key="1">
    <source>
        <dbReference type="ARBA" id="ARBA00004429"/>
    </source>
</evidence>
<dbReference type="NCBIfam" id="TIGR00439">
    <property type="entry name" value="FtsX_Gneg"/>
    <property type="match status" value="1"/>
</dbReference>
<organism evidence="16 17">
    <name type="scientific">Thiolapillus brandeum</name>
    <dbReference type="NCBI Taxonomy" id="1076588"/>
    <lineage>
        <taxon>Bacteria</taxon>
        <taxon>Pseudomonadati</taxon>
        <taxon>Pseudomonadota</taxon>
        <taxon>Gammaproteobacteria</taxon>
        <taxon>Chromatiales</taxon>
        <taxon>Sedimenticolaceae</taxon>
        <taxon>Thiolapillus</taxon>
    </lineage>
</organism>
<dbReference type="EMBL" id="AP012273">
    <property type="protein sequence ID" value="BAO44960.1"/>
    <property type="molecule type" value="Genomic_DNA"/>
</dbReference>
<keyword evidence="5 12" id="KW-1003">Cell membrane</keyword>
<comment type="subunit">
    <text evidence="3">Forms a membrane-associated complex with FtsE.</text>
</comment>
<dbReference type="Proteomes" id="UP000031631">
    <property type="component" value="Chromosome"/>
</dbReference>
<dbReference type="KEGG" id="tbn:TBH_C2046"/>
<evidence type="ECO:0000256" key="13">
    <source>
        <dbReference type="SAM" id="Phobius"/>
    </source>
</evidence>
<evidence type="ECO:0000313" key="17">
    <source>
        <dbReference type="Proteomes" id="UP000031631"/>
    </source>
</evidence>
<evidence type="ECO:0000313" key="16">
    <source>
        <dbReference type="EMBL" id="BAO44960.1"/>
    </source>
</evidence>
<comment type="subcellular location">
    <subcellularLocation>
        <location evidence="1">Cell inner membrane</location>
        <topology evidence="1">Multi-pass membrane protein</topology>
    </subcellularLocation>
</comment>
<evidence type="ECO:0000256" key="10">
    <source>
        <dbReference type="ARBA" id="ARBA00023136"/>
    </source>
</evidence>
<dbReference type="GO" id="GO:0005886">
    <property type="term" value="C:plasma membrane"/>
    <property type="evidence" value="ECO:0007669"/>
    <property type="project" value="UniProtKB-SubCell"/>
</dbReference>
<dbReference type="GO" id="GO:0051301">
    <property type="term" value="P:cell division"/>
    <property type="evidence" value="ECO:0007669"/>
    <property type="project" value="UniProtKB-KW"/>
</dbReference>
<feature type="domain" description="ABC3 transporter permease C-terminal" evidence="14">
    <location>
        <begin position="194"/>
        <end position="311"/>
    </location>
</feature>
<gene>
    <name evidence="16" type="ORF">TBH_C2046</name>
</gene>
<accession>A0A7U6GJX8</accession>
<evidence type="ECO:0000256" key="8">
    <source>
        <dbReference type="ARBA" id="ARBA00022692"/>
    </source>
</evidence>
<feature type="transmembrane region" description="Helical" evidence="13">
    <location>
        <begin position="285"/>
        <end position="309"/>
    </location>
</feature>
<dbReference type="Gene3D" id="3.30.70.3040">
    <property type="match status" value="1"/>
</dbReference>
<keyword evidence="17" id="KW-1185">Reference proteome</keyword>
<dbReference type="PANTHER" id="PTHR47755:SF1">
    <property type="entry name" value="CELL DIVISION PROTEIN FTSX"/>
    <property type="match status" value="1"/>
</dbReference>
<keyword evidence="7 12" id="KW-0132">Cell division</keyword>